<keyword evidence="1 3" id="KW-0378">Hydrolase</keyword>
<gene>
    <name evidence="3" type="ordered locus">Snov_4059</name>
</gene>
<dbReference type="PANTHER" id="PTHR43540:SF1">
    <property type="entry name" value="ISOCHORISMATASE HYDROLASE"/>
    <property type="match status" value="1"/>
</dbReference>
<dbReference type="GO" id="GO:0016787">
    <property type="term" value="F:hydrolase activity"/>
    <property type="evidence" value="ECO:0007669"/>
    <property type="project" value="UniProtKB-KW"/>
</dbReference>
<dbReference type="OrthoDB" id="9807387at2"/>
<dbReference type="AlphaFoldDB" id="D7A0K8"/>
<dbReference type="CDD" id="cd00431">
    <property type="entry name" value="cysteine_hydrolases"/>
    <property type="match status" value="1"/>
</dbReference>
<dbReference type="Gene3D" id="3.40.50.850">
    <property type="entry name" value="Isochorismatase-like"/>
    <property type="match status" value="1"/>
</dbReference>
<keyword evidence="4" id="KW-1185">Reference proteome</keyword>
<dbReference type="RefSeq" id="WP_013168830.1">
    <property type="nucleotide sequence ID" value="NC_014217.1"/>
</dbReference>
<dbReference type="Proteomes" id="UP000006633">
    <property type="component" value="Chromosome"/>
</dbReference>
<evidence type="ECO:0000256" key="1">
    <source>
        <dbReference type="ARBA" id="ARBA00022801"/>
    </source>
</evidence>
<dbReference type="STRING" id="639283.Snov_4059"/>
<evidence type="ECO:0000259" key="2">
    <source>
        <dbReference type="Pfam" id="PF00857"/>
    </source>
</evidence>
<sequence>MSWKTEHRSFYYALAPEPDDPVLDPATTALLVIDVQNTYLERPDRASLATEAERAHYDGWTPFHERTHGTAIPNIAELLALFRAKGIERLFARIACRTLDGRDRSLSQKKPGFNNLLLPKDEHASQMVAALAPEGDEITVIKTTDSALTGTNLRLILSNLGIRTVICVGIFTDQCVSSTVRSLADESFDVVVLEDCCAAATDELHRQELAIINMIYCNVMRLADLKALMKLELEPAQ</sequence>
<feature type="domain" description="Isochorismatase-like" evidence="2">
    <location>
        <begin position="28"/>
        <end position="222"/>
    </location>
</feature>
<organism evidence="3 4">
    <name type="scientific">Ancylobacter novellus (strain ATCC 8093 / DSM 506 / JCM 20403 / CCM 1077 / IAM 12100 / NBRC 12443 / NCIMB 10456)</name>
    <name type="common">Starkeya novella</name>
    <dbReference type="NCBI Taxonomy" id="639283"/>
    <lineage>
        <taxon>Bacteria</taxon>
        <taxon>Pseudomonadati</taxon>
        <taxon>Pseudomonadota</taxon>
        <taxon>Alphaproteobacteria</taxon>
        <taxon>Hyphomicrobiales</taxon>
        <taxon>Xanthobacteraceae</taxon>
        <taxon>Ancylobacter</taxon>
    </lineage>
</organism>
<name>D7A0K8_ANCN5</name>
<dbReference type="eggNOG" id="COG1335">
    <property type="taxonomic scope" value="Bacteria"/>
</dbReference>
<dbReference type="SUPFAM" id="SSF52499">
    <property type="entry name" value="Isochorismatase-like hydrolases"/>
    <property type="match status" value="1"/>
</dbReference>
<evidence type="ECO:0000313" key="3">
    <source>
        <dbReference type="EMBL" id="ADH91329.1"/>
    </source>
</evidence>
<reference evidence="3 4" key="1">
    <citation type="journal article" date="2012" name="Stand. Genomic Sci.">
        <title>Complete genome sequence of the facultatively chemolithoautotrophic and methylotrophic alpha Proteobacterium Starkeya novella type strain (ATCC 8093(T)).</title>
        <authorList>
            <person name="Kappler U."/>
            <person name="Davenport K."/>
            <person name="Beatson S."/>
            <person name="Lucas S."/>
            <person name="Lapidus A."/>
            <person name="Copeland A."/>
            <person name="Berry K.W."/>
            <person name="Glavina Del Rio T."/>
            <person name="Hammon N."/>
            <person name="Dalin E."/>
            <person name="Tice H."/>
            <person name="Pitluck S."/>
            <person name="Richardson P."/>
            <person name="Bruce D."/>
            <person name="Goodwin L.A."/>
            <person name="Han C."/>
            <person name="Tapia R."/>
            <person name="Detter J.C."/>
            <person name="Chang Y.J."/>
            <person name="Jeffries C.D."/>
            <person name="Land M."/>
            <person name="Hauser L."/>
            <person name="Kyrpides N.C."/>
            <person name="Goker M."/>
            <person name="Ivanova N."/>
            <person name="Klenk H.P."/>
            <person name="Woyke T."/>
        </authorList>
    </citation>
    <scope>NUCLEOTIDE SEQUENCE [LARGE SCALE GENOMIC DNA]</scope>
    <source>
        <strain evidence="4">ATCC 8093 / DSM 506 / JCM 20403 / CCM 1077 / IAM 12100 / NBRC 12443 / NCIMB 10456</strain>
    </source>
</reference>
<dbReference type="InterPro" id="IPR000868">
    <property type="entry name" value="Isochorismatase-like_dom"/>
</dbReference>
<dbReference type="Pfam" id="PF00857">
    <property type="entry name" value="Isochorismatase"/>
    <property type="match status" value="1"/>
</dbReference>
<dbReference type="KEGG" id="sno:Snov_4059"/>
<proteinExistence type="predicted"/>
<evidence type="ECO:0000313" key="4">
    <source>
        <dbReference type="Proteomes" id="UP000006633"/>
    </source>
</evidence>
<dbReference type="InterPro" id="IPR036380">
    <property type="entry name" value="Isochorismatase-like_sf"/>
</dbReference>
<accession>D7A0K8</accession>
<dbReference type="HOGENOM" id="CLU_068979_8_1_5"/>
<dbReference type="InterPro" id="IPR050272">
    <property type="entry name" value="Isochorismatase-like_hydrls"/>
</dbReference>
<dbReference type="PANTHER" id="PTHR43540">
    <property type="entry name" value="PEROXYUREIDOACRYLATE/UREIDOACRYLATE AMIDOHYDROLASE-RELATED"/>
    <property type="match status" value="1"/>
</dbReference>
<protein>
    <submittedName>
        <fullName evidence="3">Isochorismatase hydrolase</fullName>
    </submittedName>
</protein>
<dbReference type="EMBL" id="CP002026">
    <property type="protein sequence ID" value="ADH91329.1"/>
    <property type="molecule type" value="Genomic_DNA"/>
</dbReference>